<dbReference type="SUPFAM" id="SSF56112">
    <property type="entry name" value="Protein kinase-like (PK-like)"/>
    <property type="match status" value="1"/>
</dbReference>
<comment type="similarity">
    <text evidence="1">Belongs to the protein kinase superfamily. ADCK protein kinase family.</text>
</comment>
<name>A0ABM0PC03_PRUMU</name>
<reference evidence="4" key="2">
    <citation type="submission" date="2025-08" db="UniProtKB">
        <authorList>
            <consortium name="RefSeq"/>
        </authorList>
    </citation>
    <scope>IDENTIFICATION</scope>
</reference>
<dbReference type="GeneID" id="103336150"/>
<feature type="domain" description="Protein kinase" evidence="2">
    <location>
        <begin position="228"/>
        <end position="596"/>
    </location>
</feature>
<evidence type="ECO:0000313" key="4">
    <source>
        <dbReference type="RefSeq" id="XP_008237402.1"/>
    </source>
</evidence>
<gene>
    <name evidence="4" type="primary">LOC103336150</name>
</gene>
<accession>A0ABM0PC03</accession>
<reference evidence="3" key="1">
    <citation type="journal article" date="2012" name="Nat. Commun.">
        <title>The genome of Prunus mume.</title>
        <authorList>
            <person name="Zhang Q."/>
            <person name="Chen W."/>
            <person name="Sun L."/>
            <person name="Zhao F."/>
            <person name="Huang B."/>
            <person name="Yang W."/>
            <person name="Tao Y."/>
            <person name="Wang J."/>
            <person name="Yuan Z."/>
            <person name="Fan G."/>
            <person name="Xing Z."/>
            <person name="Han C."/>
            <person name="Pan H."/>
            <person name="Zhong X."/>
            <person name="Shi W."/>
            <person name="Liang X."/>
            <person name="Du D."/>
            <person name="Sun F."/>
            <person name="Xu Z."/>
            <person name="Hao R."/>
            <person name="Lv T."/>
            <person name="Lv Y."/>
            <person name="Zheng Z."/>
            <person name="Sun M."/>
            <person name="Luo L."/>
            <person name="Cai M."/>
            <person name="Gao Y."/>
            <person name="Wang J."/>
            <person name="Yin Y."/>
            <person name="Xu X."/>
            <person name="Cheng T."/>
            <person name="Wang J."/>
        </authorList>
    </citation>
    <scope>NUCLEOTIDE SEQUENCE [LARGE SCALE GENOMIC DNA]</scope>
</reference>
<dbReference type="RefSeq" id="XP_008237402.1">
    <property type="nucleotide sequence ID" value="XM_008239180.2"/>
</dbReference>
<organism evidence="3 4">
    <name type="scientific">Prunus mume</name>
    <name type="common">Japanese apricot</name>
    <name type="synonym">Armeniaca mume</name>
    <dbReference type="NCBI Taxonomy" id="102107"/>
    <lineage>
        <taxon>Eukaryota</taxon>
        <taxon>Viridiplantae</taxon>
        <taxon>Streptophyta</taxon>
        <taxon>Embryophyta</taxon>
        <taxon>Tracheophyta</taxon>
        <taxon>Spermatophyta</taxon>
        <taxon>Magnoliopsida</taxon>
        <taxon>eudicotyledons</taxon>
        <taxon>Gunneridae</taxon>
        <taxon>Pentapetalae</taxon>
        <taxon>rosids</taxon>
        <taxon>fabids</taxon>
        <taxon>Rosales</taxon>
        <taxon>Rosaceae</taxon>
        <taxon>Amygdaloideae</taxon>
        <taxon>Amygdaleae</taxon>
        <taxon>Prunus</taxon>
    </lineage>
</organism>
<dbReference type="PROSITE" id="PS50011">
    <property type="entry name" value="PROTEIN_KINASE_DOM"/>
    <property type="match status" value="1"/>
</dbReference>
<dbReference type="GO" id="GO:0016301">
    <property type="term" value="F:kinase activity"/>
    <property type="evidence" value="ECO:0007669"/>
    <property type="project" value="UniProtKB-KW"/>
</dbReference>
<dbReference type="PANTHER" id="PTHR10566">
    <property type="entry name" value="CHAPERONE-ACTIVITY OF BC1 COMPLEX CABC1 -RELATED"/>
    <property type="match status" value="1"/>
</dbReference>
<keyword evidence="4" id="KW-0808">Transferase</keyword>
<dbReference type="CDD" id="cd05121">
    <property type="entry name" value="ABC1_ADCK3-like"/>
    <property type="match status" value="1"/>
</dbReference>
<dbReference type="InterPro" id="IPR004147">
    <property type="entry name" value="ABC1_dom"/>
</dbReference>
<keyword evidence="4" id="KW-0418">Kinase</keyword>
<keyword evidence="3" id="KW-1185">Reference proteome</keyword>
<evidence type="ECO:0000256" key="1">
    <source>
        <dbReference type="ARBA" id="ARBA00009670"/>
    </source>
</evidence>
<proteinExistence type="inferred from homology"/>
<evidence type="ECO:0000259" key="2">
    <source>
        <dbReference type="PROSITE" id="PS50011"/>
    </source>
</evidence>
<protein>
    <submittedName>
        <fullName evidence="4">Uncharacterized aarF domain-containing protein kinase At1g71810, chloroplastic isoform X1</fullName>
    </submittedName>
</protein>
<sequence length="740" mass="83346">MVEIQQTPPFKFQFPYSHFSFTSSLPLQNTMLLRLPSPPLSSSFLSTATPKHLRLFSSSSSPRPSPRRRRSLFRCAAGNDVVEVDAFTNKSGYLFELSDSDANSIENYDISKIRAIYRRRPLILLRRLFQTGLTFGKWFAFRYIDNLMERSDQMFEVRAAELRQVLLQLGPAYVKIAQAISSRPDLIPPSYLDELSLLQDRISPFSTEVAINTIEQELGLPIEEVFSEISLEPVAAASLGQVYQARLRRTGQVVAVKVQRPGVQAAISLDILILRFLAGLLRRIRKLNTDLQAVVDEWASSLFREMDYRTEANNGLKFRQLYGGIPDVLVPEMYLDYTTRRVLVMEWVEGQKLSEVNDLYMVEVGTYCSFNQLLEYGFYHADPHPGNLLRTYDGKLAYLDFGMMGEFKQELRNGFIEACLHLVNRDFGALAKDFVTLGLIPPTADKEAVTKALTGVFQNAVAKGVRNISFGDLLGDLGTTMYKFKFRIPSYFSLVIRSLAVLEGVAIGANPDYKVLGSTYPWIARKVLTDSSPELKSSLRALLYEEGIFKIDRLESLLSEALRARTEKALLRKQEDERVVIKQILSFMLAEKGAFVRDILLQEFAKGLDALGLATLDSITTLATASVPFTSTFSFSTMTNEDKINLRTLHRLLLLLSGLQGIENSKAVIKEDIPYKNQQKNSEEASLVFNQLASIQDILPILSVIPELPPESQQQLLNLPADLTGRLISRAAARTIRRII</sequence>
<dbReference type="InterPro" id="IPR011009">
    <property type="entry name" value="Kinase-like_dom_sf"/>
</dbReference>
<evidence type="ECO:0000313" key="3">
    <source>
        <dbReference type="Proteomes" id="UP000694861"/>
    </source>
</evidence>
<dbReference type="InterPro" id="IPR000719">
    <property type="entry name" value="Prot_kinase_dom"/>
</dbReference>
<dbReference type="Pfam" id="PF03109">
    <property type="entry name" value="ABC1"/>
    <property type="match status" value="1"/>
</dbReference>
<dbReference type="InterPro" id="IPR050154">
    <property type="entry name" value="UbiB_kinase"/>
</dbReference>
<dbReference type="Proteomes" id="UP000694861">
    <property type="component" value="Linkage group LG6"/>
</dbReference>
<dbReference type="PANTHER" id="PTHR10566:SF119">
    <property type="entry name" value="OS04G0640500 PROTEIN"/>
    <property type="match status" value="1"/>
</dbReference>